<dbReference type="SUPFAM" id="SSF57701">
    <property type="entry name" value="Zn2/Cys6 DNA-binding domain"/>
    <property type="match status" value="1"/>
</dbReference>
<keyword evidence="5" id="KW-0539">Nucleus</keyword>
<feature type="compositionally biased region" description="Low complexity" evidence="6">
    <location>
        <begin position="141"/>
        <end position="162"/>
    </location>
</feature>
<evidence type="ECO:0000256" key="5">
    <source>
        <dbReference type="ARBA" id="ARBA00023242"/>
    </source>
</evidence>
<comment type="caution">
    <text evidence="9">The sequence shown here is derived from an EMBL/GenBank/DDBJ whole genome shotgun (WGS) entry which is preliminary data.</text>
</comment>
<dbReference type="InterPro" id="IPR001138">
    <property type="entry name" value="Zn2Cys6_DnaBD"/>
</dbReference>
<dbReference type="SMART" id="SM00066">
    <property type="entry name" value="GAL4"/>
    <property type="match status" value="1"/>
</dbReference>
<dbReference type="Pfam" id="PF00172">
    <property type="entry name" value="Zn_clus"/>
    <property type="match status" value="1"/>
</dbReference>
<sequence>MLCSLSLCPLLIHFMPYSILVSIFLARLIVFRSKRPAPQNSHTLIMSLALLPRDQETAMYGVSGSRATQACVTCRKQKRKCDKTLPSCSRCSSLQRACDYSDLGSPAAAPSAEAFANLQMKLAEIEARLDSARANPPQMNSTPGSSTYVGGSGSSPESAGAAGVVRPRGDLWVDGQTAFERTKLPAVMFLDSDVYKWAGVSRPNPNIDIPMEVLEILASSNVVEETAASYFNTIHRWFPFISKKRMSLGISLSDGGPDLALLFLAMKLITTVPTPEMRSAADSHLYAACKRFLAQLESAGTLSVLYLQAMILVALYEFSHSVYPAAWMTSGSCVRYAAMLGLPSFLESCTILGQCTTWTEAEERRRVWWATHILDRIISLGSKKRFAGGPDQPVDTEMLPVDDHAWDSGDMAFSLQRSTNTPLEDLTASPFARLAQASMLTSRAMAHCKGATRRYAHRGPKGSGDGTSENEKDKDAFSIKEVREIIRDLHTLGHAIETDITNAGGVGSDAFFALSPSRCLVWSTIIMVMDLYSCPEHMRPGAGIGNEDGRSAEELAMQVEAIKGLTTTSERIKVFAGELLGLSHSPATSPDVSMAGVDGGGAADVVGRLSPLCFDAIYCALATFHWHWKENGQPEMRQGMEQSRAALVGMAPRWRLAGEYLDIERYHDVMGIVTDRADGS</sequence>
<dbReference type="Proteomes" id="UP001600888">
    <property type="component" value="Unassembled WGS sequence"/>
</dbReference>
<dbReference type="CDD" id="cd00067">
    <property type="entry name" value="GAL4"/>
    <property type="match status" value="1"/>
</dbReference>
<proteinExistence type="predicted"/>
<dbReference type="InterPro" id="IPR036864">
    <property type="entry name" value="Zn2-C6_fun-type_DNA-bd_sf"/>
</dbReference>
<evidence type="ECO:0000256" key="2">
    <source>
        <dbReference type="ARBA" id="ARBA00022723"/>
    </source>
</evidence>
<dbReference type="Gene3D" id="4.10.240.10">
    <property type="entry name" value="Zn(2)-C6 fungal-type DNA-binding domain"/>
    <property type="match status" value="1"/>
</dbReference>
<keyword evidence="7" id="KW-1133">Transmembrane helix</keyword>
<organism evidence="9 10">
    <name type="scientific">Diaporthe vaccinii</name>
    <dbReference type="NCBI Taxonomy" id="105482"/>
    <lineage>
        <taxon>Eukaryota</taxon>
        <taxon>Fungi</taxon>
        <taxon>Dikarya</taxon>
        <taxon>Ascomycota</taxon>
        <taxon>Pezizomycotina</taxon>
        <taxon>Sordariomycetes</taxon>
        <taxon>Sordariomycetidae</taxon>
        <taxon>Diaporthales</taxon>
        <taxon>Diaporthaceae</taxon>
        <taxon>Diaporthe</taxon>
        <taxon>Diaporthe eres species complex</taxon>
    </lineage>
</organism>
<dbReference type="PANTHER" id="PTHR47338:SF20">
    <property type="entry name" value="ZN(II)2CYS6 TRANSCRIPTION FACTOR (EUROFUNG)"/>
    <property type="match status" value="1"/>
</dbReference>
<dbReference type="InterPro" id="IPR050815">
    <property type="entry name" value="TF_fung"/>
</dbReference>
<dbReference type="InterPro" id="IPR007219">
    <property type="entry name" value="XnlR_reg_dom"/>
</dbReference>
<accession>A0ABR4EZW8</accession>
<dbReference type="PANTHER" id="PTHR47338">
    <property type="entry name" value="ZN(II)2CYS6 TRANSCRIPTION FACTOR (EUROFUNG)-RELATED"/>
    <property type="match status" value="1"/>
</dbReference>
<feature type="transmembrane region" description="Helical" evidence="7">
    <location>
        <begin position="12"/>
        <end position="30"/>
    </location>
</feature>
<dbReference type="PROSITE" id="PS50048">
    <property type="entry name" value="ZN2_CY6_FUNGAL_2"/>
    <property type="match status" value="1"/>
</dbReference>
<dbReference type="CDD" id="cd12148">
    <property type="entry name" value="fungal_TF_MHR"/>
    <property type="match status" value="1"/>
</dbReference>
<evidence type="ECO:0000259" key="8">
    <source>
        <dbReference type="PROSITE" id="PS50048"/>
    </source>
</evidence>
<keyword evidence="7" id="KW-0472">Membrane</keyword>
<gene>
    <name evidence="9" type="ORF">FJTKL_04635</name>
</gene>
<keyword evidence="10" id="KW-1185">Reference proteome</keyword>
<evidence type="ECO:0000256" key="4">
    <source>
        <dbReference type="ARBA" id="ARBA00023163"/>
    </source>
</evidence>
<feature type="region of interest" description="Disordered" evidence="6">
    <location>
        <begin position="452"/>
        <end position="475"/>
    </location>
</feature>
<dbReference type="SMART" id="SM00906">
    <property type="entry name" value="Fungal_trans"/>
    <property type="match status" value="1"/>
</dbReference>
<keyword evidence="7" id="KW-0812">Transmembrane</keyword>
<reference evidence="9 10" key="1">
    <citation type="submission" date="2024-03" db="EMBL/GenBank/DDBJ databases">
        <title>A high-quality draft genome sequence of Diaporthe vaccinii, a causative agent of upright dieback and viscid rot disease in cranberry plants.</title>
        <authorList>
            <person name="Sarrasin M."/>
            <person name="Lang B.F."/>
            <person name="Burger G."/>
        </authorList>
    </citation>
    <scope>NUCLEOTIDE SEQUENCE [LARGE SCALE GENOMIC DNA]</scope>
    <source>
        <strain evidence="9 10">IS7</strain>
    </source>
</reference>
<evidence type="ECO:0000256" key="7">
    <source>
        <dbReference type="SAM" id="Phobius"/>
    </source>
</evidence>
<protein>
    <recommendedName>
        <fullName evidence="8">Zn(2)-C6 fungal-type domain-containing protein</fullName>
    </recommendedName>
</protein>
<name>A0ABR4EZW8_9PEZI</name>
<evidence type="ECO:0000256" key="1">
    <source>
        <dbReference type="ARBA" id="ARBA00004123"/>
    </source>
</evidence>
<feature type="domain" description="Zn(2)-C6 fungal-type" evidence="8">
    <location>
        <begin position="70"/>
        <end position="100"/>
    </location>
</feature>
<feature type="region of interest" description="Disordered" evidence="6">
    <location>
        <begin position="133"/>
        <end position="162"/>
    </location>
</feature>
<comment type="subcellular location">
    <subcellularLocation>
        <location evidence="1">Nucleus</location>
    </subcellularLocation>
</comment>
<evidence type="ECO:0000256" key="3">
    <source>
        <dbReference type="ARBA" id="ARBA00023015"/>
    </source>
</evidence>
<dbReference type="EMBL" id="JBAWTH010000018">
    <property type="protein sequence ID" value="KAL2287816.1"/>
    <property type="molecule type" value="Genomic_DNA"/>
</dbReference>
<keyword evidence="4" id="KW-0804">Transcription</keyword>
<dbReference type="PROSITE" id="PS00463">
    <property type="entry name" value="ZN2_CY6_FUNGAL_1"/>
    <property type="match status" value="1"/>
</dbReference>
<keyword evidence="2" id="KW-0479">Metal-binding</keyword>
<evidence type="ECO:0000313" key="10">
    <source>
        <dbReference type="Proteomes" id="UP001600888"/>
    </source>
</evidence>
<keyword evidence="3" id="KW-0805">Transcription regulation</keyword>
<evidence type="ECO:0000313" key="9">
    <source>
        <dbReference type="EMBL" id="KAL2287816.1"/>
    </source>
</evidence>
<evidence type="ECO:0000256" key="6">
    <source>
        <dbReference type="SAM" id="MobiDB-lite"/>
    </source>
</evidence>
<dbReference type="Pfam" id="PF04082">
    <property type="entry name" value="Fungal_trans"/>
    <property type="match status" value="1"/>
</dbReference>